<dbReference type="RefSeq" id="YP_009275467.1">
    <property type="nucleotide sequence ID" value="NC_030928.1"/>
</dbReference>
<accession>A0A127AVP2</accession>
<evidence type="ECO:0000313" key="2">
    <source>
        <dbReference type="Proteomes" id="UP000223835"/>
    </source>
</evidence>
<keyword evidence="2" id="KW-1185">Reference proteome</keyword>
<dbReference type="Proteomes" id="UP000223835">
    <property type="component" value="Segment"/>
</dbReference>
<dbReference type="EMBL" id="KU595432">
    <property type="protein sequence ID" value="AMM44667.1"/>
    <property type="molecule type" value="Genomic_DNA"/>
</dbReference>
<organism evidence="1 2">
    <name type="scientific">Xanthomonas phage f20-Xaj</name>
    <dbReference type="NCBI Taxonomy" id="1784979"/>
    <lineage>
        <taxon>Viruses</taxon>
        <taxon>Duplodnaviria</taxon>
        <taxon>Heunggongvirae</taxon>
        <taxon>Uroviricota</taxon>
        <taxon>Caudoviricetes</taxon>
        <taxon>Autographivirales</taxon>
        <taxon>Autonotataviridae</taxon>
        <taxon>Gujervirinae</taxon>
        <taxon>Pradovirus</taxon>
        <taxon>Pradovirus f20</taxon>
    </lineage>
</organism>
<reference evidence="1 2" key="1">
    <citation type="journal article" date="2016" name="Genome Announc.">
        <title>Complete Genome Sequences of Lytic Bacteriophages of Xanthomonas arboricola pv. juglandis.</title>
        <authorList>
            <person name="Retamales J."/>
            <person name="Vasquez I."/>
            <person name="Santos L."/>
            <person name="Segovia C."/>
            <person name="Ayala M."/>
            <person name="Alvarado R."/>
            <person name="Nunez P."/>
            <person name="Santander J."/>
        </authorList>
    </citation>
    <scope>NUCLEOTIDE SEQUENCE [LARGE SCALE GENOMIC DNA]</scope>
</reference>
<evidence type="ECO:0000313" key="1">
    <source>
        <dbReference type="EMBL" id="AMM44667.1"/>
    </source>
</evidence>
<proteinExistence type="predicted"/>
<dbReference type="OrthoDB" id="6010at10239"/>
<name>A0A127AVP2_9CAUD</name>
<dbReference type="KEGG" id="vg:40066153"/>
<protein>
    <submittedName>
        <fullName evidence="1">Capsid and scaffold protein</fullName>
    </submittedName>
</protein>
<dbReference type="GeneID" id="40066153"/>
<sequence>MSTIFPTVPVLPNQINQSGNENALILEQFTGDVEHTYVSSSVLEKFFPRKQVKGTNTLTKKAIGRTKLQKLKRGDAPDGTPVDFSKASVTVDTMLLSRHSIWQLDEIFTDIDTRKEIAIEQGQEIAEFVDLTISIAAAKAAAATQSHYTRNGRAPEGHFGATQVVLAAAGDENDPAKVYAAIGKLFSRMEEEKKVKPQRDGVVLIVRPAIFYLLQQAEQISNGEYLTSDGNKLTGIPTFHGWGVPVLSSENLPNTVIEGHLLSNDDNDDFYDGDFSTLVAVAVSPKALLIAEALPLQSSVWWSDASKCYFVDSWMSFAVGLDRVENAGRIDKVA</sequence>